<evidence type="ECO:0000256" key="1">
    <source>
        <dbReference type="SAM" id="MobiDB-lite"/>
    </source>
</evidence>
<dbReference type="Proteomes" id="UP000652761">
    <property type="component" value="Unassembled WGS sequence"/>
</dbReference>
<feature type="region of interest" description="Disordered" evidence="1">
    <location>
        <begin position="184"/>
        <end position="210"/>
    </location>
</feature>
<dbReference type="PANTHER" id="PTHR37252">
    <property type="entry name" value="POLYADENYLATE-BINDING PROTEIN-INTERACTING PROTEIN 6"/>
    <property type="match status" value="1"/>
</dbReference>
<feature type="compositionally biased region" description="Basic and acidic residues" evidence="1">
    <location>
        <begin position="184"/>
        <end position="198"/>
    </location>
</feature>
<dbReference type="PANTHER" id="PTHR37252:SF3">
    <property type="entry name" value="POLYADENYLATE-BINDING PROTEIN-INTERACTING PROTEIN 6"/>
    <property type="match status" value="1"/>
</dbReference>
<comment type="caution">
    <text evidence="2">The sequence shown here is derived from an EMBL/GenBank/DDBJ whole genome shotgun (WGS) entry which is preliminary data.</text>
</comment>
<keyword evidence="3" id="KW-1185">Reference proteome</keyword>
<dbReference type="InterPro" id="IPR038981">
    <property type="entry name" value="CID5/CID6"/>
</dbReference>
<gene>
    <name evidence="2" type="ORF">Taro_022328</name>
</gene>
<accession>A0A843VB24</accession>
<sequence length="210" mass="23725">MYNIRILWYKPKPIHFIQAAFFLTSPLPVCQESSHSIVKMDRPKFILNPNAAPFIPSFKKATERDFEEVTEGGKKICCYSATNEGTKVYDKFDSAWQPKSSAAEKILISDEDSQGIDYHIPETEDDVRHYENMGFEQDLQDSSQIELDYLSSLFPKFSVESVNEVYHACGNVDEAKLMLEQLEGHDGSSHGLPDDLHFSEAGPSGHEDAI</sequence>
<dbReference type="EMBL" id="NMUH01001175">
    <property type="protein sequence ID" value="MQL89763.1"/>
    <property type="molecule type" value="Genomic_DNA"/>
</dbReference>
<dbReference type="AlphaFoldDB" id="A0A843VB24"/>
<evidence type="ECO:0000313" key="3">
    <source>
        <dbReference type="Proteomes" id="UP000652761"/>
    </source>
</evidence>
<name>A0A843VB24_COLES</name>
<evidence type="ECO:0000313" key="2">
    <source>
        <dbReference type="EMBL" id="MQL89763.1"/>
    </source>
</evidence>
<proteinExistence type="predicted"/>
<organism evidence="2 3">
    <name type="scientific">Colocasia esculenta</name>
    <name type="common">Wild taro</name>
    <name type="synonym">Arum esculentum</name>
    <dbReference type="NCBI Taxonomy" id="4460"/>
    <lineage>
        <taxon>Eukaryota</taxon>
        <taxon>Viridiplantae</taxon>
        <taxon>Streptophyta</taxon>
        <taxon>Embryophyta</taxon>
        <taxon>Tracheophyta</taxon>
        <taxon>Spermatophyta</taxon>
        <taxon>Magnoliopsida</taxon>
        <taxon>Liliopsida</taxon>
        <taxon>Araceae</taxon>
        <taxon>Aroideae</taxon>
        <taxon>Colocasieae</taxon>
        <taxon>Colocasia</taxon>
    </lineage>
</organism>
<evidence type="ECO:0008006" key="4">
    <source>
        <dbReference type="Google" id="ProtNLM"/>
    </source>
</evidence>
<reference evidence="2" key="1">
    <citation type="submission" date="2017-07" db="EMBL/GenBank/DDBJ databases">
        <title>Taro Niue Genome Assembly and Annotation.</title>
        <authorList>
            <person name="Atibalentja N."/>
            <person name="Keating K."/>
            <person name="Fields C.J."/>
        </authorList>
    </citation>
    <scope>NUCLEOTIDE SEQUENCE</scope>
    <source>
        <strain evidence="2">Niue_2</strain>
        <tissue evidence="2">Leaf</tissue>
    </source>
</reference>
<dbReference type="OrthoDB" id="10627631at2759"/>
<protein>
    <recommendedName>
        <fullName evidence="4">CUE domain-containing protein</fullName>
    </recommendedName>
</protein>